<evidence type="ECO:0000313" key="17">
    <source>
        <dbReference type="Proteomes" id="UP000018144"/>
    </source>
</evidence>
<keyword evidence="15" id="KW-0175">Coiled coil</keyword>
<dbReference type="PANTHER" id="PTHR12430">
    <property type="entry name" value="MITOCHONDRIAL IMPORT RECEPTOR SUBUNIT TOM20"/>
    <property type="match status" value="1"/>
</dbReference>
<keyword evidence="6" id="KW-0653">Protein transport</keyword>
<dbReference type="OMA" id="HKRINAP"/>
<evidence type="ECO:0000256" key="10">
    <source>
        <dbReference type="ARBA" id="ARBA00042705"/>
    </source>
</evidence>
<keyword evidence="4" id="KW-0812">Transmembrane</keyword>
<proteinExistence type="inferred from homology"/>
<dbReference type="Pfam" id="PF02064">
    <property type="entry name" value="MAS20"/>
    <property type="match status" value="1"/>
</dbReference>
<sequence length="163" mass="18259">MQVSTIVLYGAATAFALTSDAAYFDYKRRNDPNFRRSLKKEKKLHAKAQKAQANAQNENQREAIHDAVRQAQMEGFPTDVEEKEAYFMGAVARGETLCAEGPEAAIEAALCFYRALKVYPQPQDLISIYDKTVPKHVLDILAEMLAVDHTVIAEDDDEPSHIE</sequence>
<dbReference type="AlphaFoldDB" id="U4LQ45"/>
<evidence type="ECO:0000256" key="1">
    <source>
        <dbReference type="ARBA" id="ARBA00004572"/>
    </source>
</evidence>
<dbReference type="GO" id="GO:0030150">
    <property type="term" value="P:protein import into mitochondrial matrix"/>
    <property type="evidence" value="ECO:0007669"/>
    <property type="project" value="TreeGrafter"/>
</dbReference>
<dbReference type="GO" id="GO:0006886">
    <property type="term" value="P:intracellular protein transport"/>
    <property type="evidence" value="ECO:0007669"/>
    <property type="project" value="InterPro"/>
</dbReference>
<dbReference type="GO" id="GO:0016031">
    <property type="term" value="P:tRNA import into mitochondrion"/>
    <property type="evidence" value="ECO:0007669"/>
    <property type="project" value="TreeGrafter"/>
</dbReference>
<dbReference type="PANTHER" id="PTHR12430:SF0">
    <property type="entry name" value="TRANSLOCASE OF OUTER MITOCHONDRIAL MEMBRANE 20"/>
    <property type="match status" value="1"/>
</dbReference>
<evidence type="ECO:0000256" key="13">
    <source>
        <dbReference type="ARBA" id="ARBA00080405"/>
    </source>
</evidence>
<evidence type="ECO:0000256" key="12">
    <source>
        <dbReference type="ARBA" id="ARBA00073975"/>
    </source>
</evidence>
<gene>
    <name evidence="16" type="ORF">PCON_10797</name>
</gene>
<dbReference type="GO" id="GO:0008320">
    <property type="term" value="F:protein transmembrane transporter activity"/>
    <property type="evidence" value="ECO:0007669"/>
    <property type="project" value="TreeGrafter"/>
</dbReference>
<evidence type="ECO:0000256" key="15">
    <source>
        <dbReference type="SAM" id="Coils"/>
    </source>
</evidence>
<evidence type="ECO:0000256" key="11">
    <source>
        <dbReference type="ARBA" id="ARBA00068548"/>
    </source>
</evidence>
<evidence type="ECO:0000256" key="7">
    <source>
        <dbReference type="ARBA" id="ARBA00022989"/>
    </source>
</evidence>
<dbReference type="OrthoDB" id="2154253at2759"/>
<name>U4LQ45_PYROM</name>
<dbReference type="SUPFAM" id="SSF47157">
    <property type="entry name" value="Mitochondrial import receptor subunit Tom20"/>
    <property type="match status" value="1"/>
</dbReference>
<reference evidence="16 17" key="1">
    <citation type="journal article" date="2013" name="PLoS Genet.">
        <title>The genome and development-dependent transcriptomes of Pyronema confluens: a window into fungal evolution.</title>
        <authorList>
            <person name="Traeger S."/>
            <person name="Altegoer F."/>
            <person name="Freitag M."/>
            <person name="Gabaldon T."/>
            <person name="Kempken F."/>
            <person name="Kumar A."/>
            <person name="Marcet-Houben M."/>
            <person name="Poggeler S."/>
            <person name="Stajich J.E."/>
            <person name="Nowrousian M."/>
        </authorList>
    </citation>
    <scope>NUCLEOTIDE SEQUENCE [LARGE SCALE GENOMIC DNA]</scope>
    <source>
        <strain evidence="17">CBS 100304</strain>
        <tissue evidence="16">Vegetative mycelium</tissue>
    </source>
</reference>
<evidence type="ECO:0000313" key="16">
    <source>
        <dbReference type="EMBL" id="CCX31450.1"/>
    </source>
</evidence>
<keyword evidence="3" id="KW-0813">Transport</keyword>
<dbReference type="eggNOG" id="KOG4056">
    <property type="taxonomic scope" value="Eukaryota"/>
</dbReference>
<dbReference type="Gene3D" id="1.20.960.10">
    <property type="entry name" value="Mitochondrial outer membrane translocase complex, subunit Tom20 domain"/>
    <property type="match status" value="1"/>
</dbReference>
<dbReference type="GO" id="GO:0006605">
    <property type="term" value="P:protein targeting"/>
    <property type="evidence" value="ECO:0007669"/>
    <property type="project" value="InterPro"/>
</dbReference>
<dbReference type="PIRSF" id="PIRSF037707">
    <property type="entry name" value="MAS20_rcpt"/>
    <property type="match status" value="1"/>
</dbReference>
<protein>
    <recommendedName>
        <fullName evidence="11">Mitochondrial import receptor subunit TOM20</fullName>
    </recommendedName>
    <alternativeName>
        <fullName evidence="10">Mitochondrial 20 kDa outer membrane protein</fullName>
    </alternativeName>
    <alternativeName>
        <fullName evidence="12">Mitochondrial import receptor subunit tom20</fullName>
    </alternativeName>
    <alternativeName>
        <fullName evidence="13">Translocase of outer membrane 20 kDa subunit</fullName>
    </alternativeName>
</protein>
<comment type="similarity">
    <text evidence="2 14">Belongs to the Tom20 family.</text>
</comment>
<evidence type="ECO:0000256" key="9">
    <source>
        <dbReference type="ARBA" id="ARBA00023136"/>
    </source>
</evidence>
<evidence type="ECO:0000256" key="2">
    <source>
        <dbReference type="ARBA" id="ARBA00005792"/>
    </source>
</evidence>
<evidence type="ECO:0000256" key="5">
    <source>
        <dbReference type="ARBA" id="ARBA00022787"/>
    </source>
</evidence>
<dbReference type="EMBL" id="HF935596">
    <property type="protein sequence ID" value="CCX31450.1"/>
    <property type="molecule type" value="Genomic_DNA"/>
</dbReference>
<evidence type="ECO:0000256" key="3">
    <source>
        <dbReference type="ARBA" id="ARBA00022448"/>
    </source>
</evidence>
<dbReference type="PRINTS" id="PR00351">
    <property type="entry name" value="OM20RECEPTOR"/>
</dbReference>
<keyword evidence="8 14" id="KW-0496">Mitochondrion</keyword>
<keyword evidence="16" id="KW-0675">Receptor</keyword>
<keyword evidence="5 14" id="KW-1000">Mitochondrion outer membrane</keyword>
<dbReference type="FunFam" id="1.20.960.10:FF:000002">
    <property type="entry name" value="Mitochondrial import receptor subunit TOM20"/>
    <property type="match status" value="1"/>
</dbReference>
<dbReference type="InterPro" id="IPR023392">
    <property type="entry name" value="Tom20_dom_sf"/>
</dbReference>
<evidence type="ECO:0000256" key="4">
    <source>
        <dbReference type="ARBA" id="ARBA00022692"/>
    </source>
</evidence>
<evidence type="ECO:0000256" key="8">
    <source>
        <dbReference type="ARBA" id="ARBA00023128"/>
    </source>
</evidence>
<keyword evidence="7" id="KW-1133">Transmembrane helix</keyword>
<dbReference type="GO" id="GO:0030943">
    <property type="term" value="F:mitochondrion targeting sequence binding"/>
    <property type="evidence" value="ECO:0007669"/>
    <property type="project" value="TreeGrafter"/>
</dbReference>
<comment type="subcellular location">
    <subcellularLocation>
        <location evidence="1">Mitochondrion outer membrane</location>
        <topology evidence="1">Single-pass membrane protein</topology>
    </subcellularLocation>
</comment>
<keyword evidence="9 14" id="KW-0472">Membrane</keyword>
<evidence type="ECO:0000256" key="14">
    <source>
        <dbReference type="PIRNR" id="PIRNR037707"/>
    </source>
</evidence>
<dbReference type="InterPro" id="IPR002056">
    <property type="entry name" value="MAS20"/>
</dbReference>
<keyword evidence="17" id="KW-1185">Reference proteome</keyword>
<dbReference type="STRING" id="1076935.U4LQ45"/>
<evidence type="ECO:0000256" key="6">
    <source>
        <dbReference type="ARBA" id="ARBA00022927"/>
    </source>
</evidence>
<organism evidence="16 17">
    <name type="scientific">Pyronema omphalodes (strain CBS 100304)</name>
    <name type="common">Pyronema confluens</name>
    <dbReference type="NCBI Taxonomy" id="1076935"/>
    <lineage>
        <taxon>Eukaryota</taxon>
        <taxon>Fungi</taxon>
        <taxon>Dikarya</taxon>
        <taxon>Ascomycota</taxon>
        <taxon>Pezizomycotina</taxon>
        <taxon>Pezizomycetes</taxon>
        <taxon>Pezizales</taxon>
        <taxon>Pyronemataceae</taxon>
        <taxon>Pyronema</taxon>
    </lineage>
</organism>
<accession>U4LQ45</accession>
<dbReference type="GO" id="GO:0005742">
    <property type="term" value="C:mitochondrial outer membrane translocase complex"/>
    <property type="evidence" value="ECO:0007669"/>
    <property type="project" value="UniProtKB-UniRule"/>
</dbReference>
<feature type="coiled-coil region" evidence="15">
    <location>
        <begin position="38"/>
        <end position="70"/>
    </location>
</feature>
<dbReference type="Proteomes" id="UP000018144">
    <property type="component" value="Unassembled WGS sequence"/>
</dbReference>